<name>A0A6J5F4A0_9BURK</name>
<reference evidence="1 2" key="1">
    <citation type="submission" date="2020-04" db="EMBL/GenBank/DDBJ databases">
        <authorList>
            <person name="De Canck E."/>
        </authorList>
    </citation>
    <scope>NUCLEOTIDE SEQUENCE [LARGE SCALE GENOMIC DNA]</scope>
    <source>
        <strain evidence="1 2">LMG 29542</strain>
    </source>
</reference>
<evidence type="ECO:0000313" key="2">
    <source>
        <dbReference type="Proteomes" id="UP000494363"/>
    </source>
</evidence>
<dbReference type="Proteomes" id="UP000494363">
    <property type="component" value="Unassembled WGS sequence"/>
</dbReference>
<dbReference type="EMBL" id="CADIKH010000080">
    <property type="protein sequence ID" value="CAB3773608.1"/>
    <property type="molecule type" value="Genomic_DNA"/>
</dbReference>
<dbReference type="RefSeq" id="WP_175232645.1">
    <property type="nucleotide sequence ID" value="NZ_CADIKH010000080.1"/>
</dbReference>
<accession>A0A6J5F4A0</accession>
<dbReference type="AlphaFoldDB" id="A0A6J5F4A0"/>
<sequence>MFEAISVETFNTLDQINAIAAVNPDDPRVAAAISQLRDTAHAVLAAAAATPDSYARSTAKAVHDGLVSAAAICERMRQT</sequence>
<protein>
    <submittedName>
        <fullName evidence="1">Uncharacterized protein</fullName>
    </submittedName>
</protein>
<organism evidence="1 2">
    <name type="scientific">Paraburkholderia humisilvae</name>
    <dbReference type="NCBI Taxonomy" id="627669"/>
    <lineage>
        <taxon>Bacteria</taxon>
        <taxon>Pseudomonadati</taxon>
        <taxon>Pseudomonadota</taxon>
        <taxon>Betaproteobacteria</taxon>
        <taxon>Burkholderiales</taxon>
        <taxon>Burkholderiaceae</taxon>
        <taxon>Paraburkholderia</taxon>
    </lineage>
</organism>
<keyword evidence="2" id="KW-1185">Reference proteome</keyword>
<evidence type="ECO:0000313" key="1">
    <source>
        <dbReference type="EMBL" id="CAB3773608.1"/>
    </source>
</evidence>
<gene>
    <name evidence="1" type="ORF">LMG29542_07342</name>
</gene>
<proteinExistence type="predicted"/>